<feature type="transmembrane region" description="Helical" evidence="9">
    <location>
        <begin position="12"/>
        <end position="35"/>
    </location>
</feature>
<keyword evidence="11" id="KW-1185">Reference proteome</keyword>
<dbReference type="GO" id="GO:0005886">
    <property type="term" value="C:plasma membrane"/>
    <property type="evidence" value="ECO:0007669"/>
    <property type="project" value="UniProtKB-SubCell"/>
</dbReference>
<dbReference type="GO" id="GO:0044780">
    <property type="term" value="P:bacterial-type flagellum assembly"/>
    <property type="evidence" value="ECO:0007669"/>
    <property type="project" value="InterPro"/>
</dbReference>
<feature type="transmembrane region" description="Helical" evidence="9">
    <location>
        <begin position="55"/>
        <end position="81"/>
    </location>
</feature>
<dbReference type="STRING" id="690567.1587"/>
<dbReference type="InterPro" id="IPR006305">
    <property type="entry name" value="FliQ"/>
</dbReference>
<name>A0A0E4C8S9_9FIRM</name>
<sequence length="90" mass="9937">MFEDIVMGIAHEALFTMLLVSAPILGVALLVGLLISIFQATTQLQEMTLVFVPKIVAVFIVMILFGPWMLNIITSFTYNLYASIPSLLSM</sequence>
<dbReference type="Proteomes" id="UP000045545">
    <property type="component" value="Unassembled WGS sequence"/>
</dbReference>
<protein>
    <recommendedName>
        <fullName evidence="3 9">Flagellar biosynthetic protein FliQ</fullName>
    </recommendedName>
</protein>
<dbReference type="NCBIfam" id="TIGR01402">
    <property type="entry name" value="fliQ"/>
    <property type="match status" value="1"/>
</dbReference>
<keyword evidence="10" id="KW-0966">Cell projection</keyword>
<dbReference type="PANTHER" id="PTHR34040:SF2">
    <property type="entry name" value="FLAGELLAR BIOSYNTHETIC PROTEIN FLIQ"/>
    <property type="match status" value="1"/>
</dbReference>
<comment type="similarity">
    <text evidence="2 9">Belongs to the FliQ/MopD/SpaQ family.</text>
</comment>
<organism evidence="10 11">
    <name type="scientific">Syntrophomonas zehnderi OL-4</name>
    <dbReference type="NCBI Taxonomy" id="690567"/>
    <lineage>
        <taxon>Bacteria</taxon>
        <taxon>Bacillati</taxon>
        <taxon>Bacillota</taxon>
        <taxon>Clostridia</taxon>
        <taxon>Eubacteriales</taxon>
        <taxon>Syntrophomonadaceae</taxon>
        <taxon>Syntrophomonas</taxon>
    </lineage>
</organism>
<evidence type="ECO:0000256" key="8">
    <source>
        <dbReference type="ARBA" id="ARBA00023143"/>
    </source>
</evidence>
<keyword evidence="10" id="KW-0969">Cilium</keyword>
<dbReference type="EMBL" id="CGIH01000027">
    <property type="protein sequence ID" value="CFX65628.1"/>
    <property type="molecule type" value="Genomic_DNA"/>
</dbReference>
<evidence type="ECO:0000256" key="4">
    <source>
        <dbReference type="ARBA" id="ARBA00022475"/>
    </source>
</evidence>
<evidence type="ECO:0000256" key="3">
    <source>
        <dbReference type="ARBA" id="ARBA00021718"/>
    </source>
</evidence>
<proteinExistence type="inferred from homology"/>
<dbReference type="PANTHER" id="PTHR34040">
    <property type="entry name" value="FLAGELLAR BIOSYNTHETIC PROTEIN FLIQ"/>
    <property type="match status" value="1"/>
</dbReference>
<dbReference type="Pfam" id="PF01313">
    <property type="entry name" value="Bac_export_3"/>
    <property type="match status" value="1"/>
</dbReference>
<dbReference type="PIRSF" id="PIRSF004669">
    <property type="entry name" value="FliQ"/>
    <property type="match status" value="1"/>
</dbReference>
<dbReference type="GO" id="GO:0009306">
    <property type="term" value="P:protein secretion"/>
    <property type="evidence" value="ECO:0007669"/>
    <property type="project" value="InterPro"/>
</dbReference>
<evidence type="ECO:0000313" key="10">
    <source>
        <dbReference type="EMBL" id="CFX65628.1"/>
    </source>
</evidence>
<evidence type="ECO:0000256" key="1">
    <source>
        <dbReference type="ARBA" id="ARBA00004651"/>
    </source>
</evidence>
<gene>
    <name evidence="9" type="primary">fliQ</name>
    <name evidence="10" type="ORF">1587</name>
</gene>
<evidence type="ECO:0000313" key="11">
    <source>
        <dbReference type="Proteomes" id="UP000045545"/>
    </source>
</evidence>
<dbReference type="InterPro" id="IPR002191">
    <property type="entry name" value="Bac_export_3"/>
</dbReference>
<keyword evidence="8 9" id="KW-0975">Bacterial flagellum</keyword>
<evidence type="ECO:0000256" key="5">
    <source>
        <dbReference type="ARBA" id="ARBA00022692"/>
    </source>
</evidence>
<comment type="subcellular location">
    <subcellularLocation>
        <location evidence="1 9">Cell membrane</location>
        <topology evidence="1">Multi-pass membrane protein</topology>
    </subcellularLocation>
    <subcellularLocation>
        <location evidence="9">Bacterial flagellum basal body</location>
    </subcellularLocation>
</comment>
<evidence type="ECO:0000256" key="7">
    <source>
        <dbReference type="ARBA" id="ARBA00023136"/>
    </source>
</evidence>
<keyword evidence="7 9" id="KW-0472">Membrane</keyword>
<dbReference type="GO" id="GO:0009425">
    <property type="term" value="C:bacterial-type flagellum basal body"/>
    <property type="evidence" value="ECO:0007669"/>
    <property type="project" value="UniProtKB-SubCell"/>
</dbReference>
<keyword evidence="4 9" id="KW-1003">Cell membrane</keyword>
<dbReference type="OrthoDB" id="9806440at2"/>
<reference evidence="10 11" key="1">
    <citation type="submission" date="2015-03" db="EMBL/GenBank/DDBJ databases">
        <authorList>
            <person name="Murphy D."/>
        </authorList>
    </citation>
    <scope>NUCLEOTIDE SEQUENCE [LARGE SCALE GENOMIC DNA]</scope>
    <source>
        <strain evidence="10 11">OL-4</strain>
    </source>
</reference>
<accession>A0A0E4C8S9</accession>
<evidence type="ECO:0000256" key="6">
    <source>
        <dbReference type="ARBA" id="ARBA00022989"/>
    </source>
</evidence>
<dbReference type="AlphaFoldDB" id="A0A0E4C8S9"/>
<evidence type="ECO:0000256" key="9">
    <source>
        <dbReference type="RuleBase" id="RU364090"/>
    </source>
</evidence>
<dbReference type="PRINTS" id="PR00952">
    <property type="entry name" value="TYPE3IMQPROT"/>
</dbReference>
<keyword evidence="6 9" id="KW-1133">Transmembrane helix</keyword>
<keyword evidence="5 9" id="KW-0812">Transmembrane</keyword>
<keyword evidence="10" id="KW-0282">Flagellum</keyword>
<comment type="function">
    <text evidence="9">Role in flagellar biosynthesis.</text>
</comment>
<evidence type="ECO:0000256" key="2">
    <source>
        <dbReference type="ARBA" id="ARBA00006156"/>
    </source>
</evidence>